<evidence type="ECO:0000256" key="1">
    <source>
        <dbReference type="SAM" id="Coils"/>
    </source>
</evidence>
<protein>
    <submittedName>
        <fullName evidence="2">Uncharacterized protein</fullName>
    </submittedName>
</protein>
<proteinExistence type="predicted"/>
<dbReference type="Proteomes" id="UP000178885">
    <property type="component" value="Unassembled WGS sequence"/>
</dbReference>
<accession>A0A1F6TR87</accession>
<organism evidence="2 3">
    <name type="scientific">Candidatus Muproteobacteria bacterium RBG_16_65_34</name>
    <dbReference type="NCBI Taxonomy" id="1817760"/>
    <lineage>
        <taxon>Bacteria</taxon>
        <taxon>Pseudomonadati</taxon>
        <taxon>Pseudomonadota</taxon>
        <taxon>Candidatus Muproteobacteria</taxon>
    </lineage>
</organism>
<dbReference type="Gene3D" id="1.25.40.10">
    <property type="entry name" value="Tetratricopeptide repeat domain"/>
    <property type="match status" value="1"/>
</dbReference>
<comment type="caution">
    <text evidence="2">The sequence shown here is derived from an EMBL/GenBank/DDBJ whole genome shotgun (WGS) entry which is preliminary data.</text>
</comment>
<reference evidence="2 3" key="1">
    <citation type="journal article" date="2016" name="Nat. Commun.">
        <title>Thousands of microbial genomes shed light on interconnected biogeochemical processes in an aquifer system.</title>
        <authorList>
            <person name="Anantharaman K."/>
            <person name="Brown C.T."/>
            <person name="Hug L.A."/>
            <person name="Sharon I."/>
            <person name="Castelle C.J."/>
            <person name="Probst A.J."/>
            <person name="Thomas B.C."/>
            <person name="Singh A."/>
            <person name="Wilkins M.J."/>
            <person name="Karaoz U."/>
            <person name="Brodie E.L."/>
            <person name="Williams K.H."/>
            <person name="Hubbard S.S."/>
            <person name="Banfield J.F."/>
        </authorList>
    </citation>
    <scope>NUCLEOTIDE SEQUENCE [LARGE SCALE GENOMIC DNA]</scope>
</reference>
<feature type="coiled-coil region" evidence="1">
    <location>
        <begin position="86"/>
        <end position="113"/>
    </location>
</feature>
<dbReference type="STRING" id="1817760.A2151_03185"/>
<gene>
    <name evidence="2" type="ORF">A2151_03185</name>
</gene>
<sequence>MPAARRVRGARADAAPARRRARRLAPSLLLGALLLAVSGCATYSDSFRPIEQQLQAQRYDLALQELERKPHPDRDEVLYLLNRGMLTRMNRDLEASNQALEAAKQRMEALYAASVSEHALAFVINDATLSYAGEEYEQVLVRVYKALNYLEQGQPDAARVEALQIDIKLREIAERLPENRYAGDAFARYLTGLVYEELGEWSDALIAYRKAYEAYRTYRRNNAGEPPSQLKQDLLRLTSRQGLRDELAKYRKEFAIDRWMSLEELGQGGELVFLLHNGLAPIKREHAVTVVNPNSGHLIRVSLPYYQTRAPAVTAARLNLGGSAATTEPAEDVQAMAVESLNAKMPVITARAVARAAVKQEVARKAGGRDNRDQQASLAPALLSLTVEVAGLLTERADTRSWLTLPHDIQLVRLPLPPGEYTVNVELLGPHRQAIETRTLPRVTIRKGHKTFVSQHVVSP</sequence>
<name>A0A1F6TR87_9PROT</name>
<keyword evidence="1" id="KW-0175">Coiled coil</keyword>
<dbReference type="EMBL" id="MFSU01000049">
    <property type="protein sequence ID" value="OGI47667.1"/>
    <property type="molecule type" value="Genomic_DNA"/>
</dbReference>
<dbReference type="AlphaFoldDB" id="A0A1F6TR87"/>
<evidence type="ECO:0000313" key="3">
    <source>
        <dbReference type="Proteomes" id="UP000178885"/>
    </source>
</evidence>
<dbReference type="InterPro" id="IPR011990">
    <property type="entry name" value="TPR-like_helical_dom_sf"/>
</dbReference>
<dbReference type="SUPFAM" id="SSF48452">
    <property type="entry name" value="TPR-like"/>
    <property type="match status" value="1"/>
</dbReference>
<evidence type="ECO:0000313" key="2">
    <source>
        <dbReference type="EMBL" id="OGI47667.1"/>
    </source>
</evidence>